<organism evidence="10 11">
    <name type="scientific">Lentibacillus cibarius</name>
    <dbReference type="NCBI Taxonomy" id="2583219"/>
    <lineage>
        <taxon>Bacteria</taxon>
        <taxon>Bacillati</taxon>
        <taxon>Bacillota</taxon>
        <taxon>Bacilli</taxon>
        <taxon>Bacillales</taxon>
        <taxon>Bacillaceae</taxon>
        <taxon>Lentibacillus</taxon>
    </lineage>
</organism>
<dbReference type="OrthoDB" id="9804874at2"/>
<reference evidence="10 11" key="1">
    <citation type="submission" date="2019-05" db="EMBL/GenBank/DDBJ databases">
        <title>Genomic analysis of Lentibacillus sp. NKC220-2.</title>
        <authorList>
            <person name="Oh Y.J."/>
        </authorList>
    </citation>
    <scope>NUCLEOTIDE SEQUENCE [LARGE SCALE GENOMIC DNA]</scope>
    <source>
        <strain evidence="10 11">NKC220-2</strain>
    </source>
</reference>
<comment type="caution">
    <text evidence="10">The sequence shown here is derived from an EMBL/GenBank/DDBJ whole genome shotgun (WGS) entry which is preliminary data.</text>
</comment>
<dbReference type="FunFam" id="1.20.1740.10:FF:000004">
    <property type="entry name" value="Sodium:alanine symporter family protein"/>
    <property type="match status" value="1"/>
</dbReference>
<evidence type="ECO:0000313" key="11">
    <source>
        <dbReference type="Proteomes" id="UP000306980"/>
    </source>
</evidence>
<protein>
    <submittedName>
        <fullName evidence="10">Sodium:alanine symporter family protein</fullName>
    </submittedName>
</protein>
<dbReference type="Gene3D" id="1.20.1740.10">
    <property type="entry name" value="Amino acid/polyamine transporter I"/>
    <property type="match status" value="1"/>
</dbReference>
<evidence type="ECO:0000256" key="9">
    <source>
        <dbReference type="RuleBase" id="RU363064"/>
    </source>
</evidence>
<feature type="transmembrane region" description="Helical" evidence="9">
    <location>
        <begin position="143"/>
        <end position="161"/>
    </location>
</feature>
<keyword evidence="3 9" id="KW-0813">Transport</keyword>
<keyword evidence="4 9" id="KW-1003">Cell membrane</keyword>
<evidence type="ECO:0000256" key="7">
    <source>
        <dbReference type="ARBA" id="ARBA00022989"/>
    </source>
</evidence>
<accession>A0A5S3QM13</accession>
<feature type="transmembrane region" description="Helical" evidence="9">
    <location>
        <begin position="73"/>
        <end position="93"/>
    </location>
</feature>
<dbReference type="Proteomes" id="UP000306980">
    <property type="component" value="Unassembled WGS sequence"/>
</dbReference>
<keyword evidence="6 9" id="KW-0769">Symport</keyword>
<evidence type="ECO:0000256" key="1">
    <source>
        <dbReference type="ARBA" id="ARBA00004651"/>
    </source>
</evidence>
<dbReference type="PROSITE" id="PS00873">
    <property type="entry name" value="NA_ALANINE_SYMP"/>
    <property type="match status" value="1"/>
</dbReference>
<evidence type="ECO:0000256" key="4">
    <source>
        <dbReference type="ARBA" id="ARBA00022475"/>
    </source>
</evidence>
<comment type="similarity">
    <text evidence="2 9">Belongs to the alanine or glycine:cation symporter (AGCS) (TC 2.A.25) family.</text>
</comment>
<dbReference type="PANTHER" id="PTHR30330:SF3">
    <property type="entry name" value="TRANSCRIPTIONAL REGULATOR, LRP FAMILY"/>
    <property type="match status" value="1"/>
</dbReference>
<evidence type="ECO:0000256" key="5">
    <source>
        <dbReference type="ARBA" id="ARBA00022692"/>
    </source>
</evidence>
<evidence type="ECO:0000256" key="6">
    <source>
        <dbReference type="ARBA" id="ARBA00022847"/>
    </source>
</evidence>
<evidence type="ECO:0000256" key="2">
    <source>
        <dbReference type="ARBA" id="ARBA00009261"/>
    </source>
</evidence>
<feature type="transmembrane region" description="Helical" evidence="9">
    <location>
        <begin position="14"/>
        <end position="32"/>
    </location>
</feature>
<keyword evidence="5 9" id="KW-0812">Transmembrane</keyword>
<dbReference type="AlphaFoldDB" id="A0A5S3QM13"/>
<feature type="transmembrane region" description="Helical" evidence="9">
    <location>
        <begin position="212"/>
        <end position="232"/>
    </location>
</feature>
<dbReference type="NCBIfam" id="TIGR00835">
    <property type="entry name" value="agcS"/>
    <property type="match status" value="1"/>
</dbReference>
<feature type="transmembrane region" description="Helical" evidence="9">
    <location>
        <begin position="181"/>
        <end position="200"/>
    </location>
</feature>
<name>A0A5S3QM13_9BACI</name>
<feature type="transmembrane region" description="Helical" evidence="9">
    <location>
        <begin position="238"/>
        <end position="265"/>
    </location>
</feature>
<proteinExistence type="inferred from homology"/>
<comment type="subcellular location">
    <subcellularLocation>
        <location evidence="1 9">Cell membrane</location>
        <topology evidence="1 9">Multi-pass membrane protein</topology>
    </subcellularLocation>
</comment>
<evidence type="ECO:0000256" key="8">
    <source>
        <dbReference type="ARBA" id="ARBA00023136"/>
    </source>
</evidence>
<dbReference type="Pfam" id="PF01235">
    <property type="entry name" value="Na_Ala_symp"/>
    <property type="match status" value="1"/>
</dbReference>
<dbReference type="GO" id="GO:0005283">
    <property type="term" value="F:amino acid:sodium symporter activity"/>
    <property type="evidence" value="ECO:0007669"/>
    <property type="project" value="InterPro"/>
</dbReference>
<feature type="transmembrane region" description="Helical" evidence="9">
    <location>
        <begin position="393"/>
        <end position="411"/>
    </location>
</feature>
<keyword evidence="8 9" id="KW-0472">Membrane</keyword>
<gene>
    <name evidence="10" type="ORF">FFL34_13110</name>
</gene>
<dbReference type="InterPro" id="IPR001463">
    <property type="entry name" value="Na/Ala_symport"/>
</dbReference>
<evidence type="ECO:0000256" key="3">
    <source>
        <dbReference type="ARBA" id="ARBA00022448"/>
    </source>
</evidence>
<dbReference type="GO" id="GO:0005886">
    <property type="term" value="C:plasma membrane"/>
    <property type="evidence" value="ECO:0007669"/>
    <property type="project" value="UniProtKB-SubCell"/>
</dbReference>
<feature type="transmembrane region" description="Helical" evidence="9">
    <location>
        <begin position="99"/>
        <end position="122"/>
    </location>
</feature>
<sequence>MEAIMDTIAVISEYTAIPLILLIIGGGIFLTIRLDFFQFRYFPHIIKRTVGGIFRKTEAGEGTVTPFQAVSSALASTVGSANIIGVPVAIAFGGPGAVFWMWLVALIGMATKYSEVVLGITYRIVNKKGDYVGGAMYYMDKGLGWKGFAVMFAAIQVIFVFASTSVQSNSLAVTMKSSFQIPTIVTGIVISGIILLVMLGGIKSIGQFAEKCIPTMVTVYMLAALIVIVANIDAVPHAFFMIFKHAFTPISAMGGFAGAAIAAIIRWGVARGVYSNEAGMGSASIAHSGAKNEHPATQGFWGVFEVFVDTILVCTVTALVILTTDVWTVIDAENAASMTMAGMADVFGQELAGIIVNICLFFFSITTILMIVYFGEKQSEYLFGHKTSLIFRYVYIGAVLFGSTGSLLLVWSLLDVLIALMVVPNMIALISLSGKVREITRDYFTRHYKEASNFDNSNEEKSV</sequence>
<keyword evidence="7 9" id="KW-1133">Transmembrane helix</keyword>
<evidence type="ECO:0000313" key="10">
    <source>
        <dbReference type="EMBL" id="TMN22920.1"/>
    </source>
</evidence>
<feature type="transmembrane region" description="Helical" evidence="9">
    <location>
        <begin position="417"/>
        <end position="436"/>
    </location>
</feature>
<feature type="transmembrane region" description="Helical" evidence="9">
    <location>
        <begin position="306"/>
        <end position="330"/>
    </location>
</feature>
<dbReference type="EMBL" id="VCIA01000001">
    <property type="protein sequence ID" value="TMN22920.1"/>
    <property type="molecule type" value="Genomic_DNA"/>
</dbReference>
<feature type="transmembrane region" description="Helical" evidence="9">
    <location>
        <begin position="350"/>
        <end position="373"/>
    </location>
</feature>
<dbReference type="PANTHER" id="PTHR30330">
    <property type="entry name" value="AGSS FAMILY TRANSPORTER, SODIUM-ALANINE"/>
    <property type="match status" value="1"/>
</dbReference>
<dbReference type="PRINTS" id="PR00175">
    <property type="entry name" value="NAALASMPORT"/>
</dbReference>
<dbReference type="RefSeq" id="WP_138603816.1">
    <property type="nucleotide sequence ID" value="NZ_VCIA01000001.1"/>
</dbReference>